<protein>
    <recommendedName>
        <fullName evidence="5">DivIVA domain-containing protein</fullName>
    </recommendedName>
</protein>
<feature type="region of interest" description="Disordered" evidence="2">
    <location>
        <begin position="104"/>
        <end position="166"/>
    </location>
</feature>
<proteinExistence type="predicted"/>
<name>A0ABP7VG04_9ACTN</name>
<evidence type="ECO:0000313" key="4">
    <source>
        <dbReference type="Proteomes" id="UP001500683"/>
    </source>
</evidence>
<keyword evidence="1" id="KW-0175">Coiled coil</keyword>
<feature type="compositionally biased region" description="Basic and acidic residues" evidence="2">
    <location>
        <begin position="138"/>
        <end position="147"/>
    </location>
</feature>
<sequence>MVLVLAGLAVLGAVVVLAMGRGGELAPARPDHAPFRLPPGHALTAPDVALLRLPRGLWGYQVEVADETLHRLAYALSERDVRVAELERQVDVLRNRLGDAEVDAVDDPYAPYDREIEPKLYGPGERVSWDDPEQAAHPGDDPVRPGDDSVDDPIDLAKRRDDEDKP</sequence>
<accession>A0ABP7VG04</accession>
<feature type="compositionally biased region" description="Basic and acidic residues" evidence="2">
    <location>
        <begin position="155"/>
        <end position="166"/>
    </location>
</feature>
<feature type="coiled-coil region" evidence="1">
    <location>
        <begin position="76"/>
        <end position="103"/>
    </location>
</feature>
<reference evidence="4" key="1">
    <citation type="journal article" date="2019" name="Int. J. Syst. Evol. Microbiol.">
        <title>The Global Catalogue of Microorganisms (GCM) 10K type strain sequencing project: providing services to taxonomists for standard genome sequencing and annotation.</title>
        <authorList>
            <consortium name="The Broad Institute Genomics Platform"/>
            <consortium name="The Broad Institute Genome Sequencing Center for Infectious Disease"/>
            <person name="Wu L."/>
            <person name="Ma J."/>
        </authorList>
    </citation>
    <scope>NUCLEOTIDE SEQUENCE [LARGE SCALE GENOMIC DNA]</scope>
    <source>
        <strain evidence="4">JCM 16702</strain>
    </source>
</reference>
<evidence type="ECO:0000313" key="3">
    <source>
        <dbReference type="EMBL" id="GAA4066573.1"/>
    </source>
</evidence>
<dbReference type="EMBL" id="BAAAZG010000010">
    <property type="protein sequence ID" value="GAA4066573.1"/>
    <property type="molecule type" value="Genomic_DNA"/>
</dbReference>
<comment type="caution">
    <text evidence="3">The sequence shown here is derived from an EMBL/GenBank/DDBJ whole genome shotgun (WGS) entry which is preliminary data.</text>
</comment>
<evidence type="ECO:0000256" key="1">
    <source>
        <dbReference type="SAM" id="Coils"/>
    </source>
</evidence>
<keyword evidence="4" id="KW-1185">Reference proteome</keyword>
<organism evidence="3 4">
    <name type="scientific">Actinomadura miaoliensis</name>
    <dbReference type="NCBI Taxonomy" id="430685"/>
    <lineage>
        <taxon>Bacteria</taxon>
        <taxon>Bacillati</taxon>
        <taxon>Actinomycetota</taxon>
        <taxon>Actinomycetes</taxon>
        <taxon>Streptosporangiales</taxon>
        <taxon>Thermomonosporaceae</taxon>
        <taxon>Actinomadura</taxon>
    </lineage>
</organism>
<evidence type="ECO:0008006" key="5">
    <source>
        <dbReference type="Google" id="ProtNLM"/>
    </source>
</evidence>
<gene>
    <name evidence="3" type="ORF">GCM10022214_21250</name>
</gene>
<dbReference type="Proteomes" id="UP001500683">
    <property type="component" value="Unassembled WGS sequence"/>
</dbReference>
<evidence type="ECO:0000256" key="2">
    <source>
        <dbReference type="SAM" id="MobiDB-lite"/>
    </source>
</evidence>